<dbReference type="Proteomes" id="UP000031546">
    <property type="component" value="Unassembled WGS sequence"/>
</dbReference>
<dbReference type="PANTHER" id="PTHR22642:SF2">
    <property type="entry name" value="PROTEIN LONG AFTER FAR-RED 3"/>
    <property type="match status" value="1"/>
</dbReference>
<reference evidence="5" key="2">
    <citation type="submission" date="2020-04" db="EMBL/GenBank/DDBJ databases">
        <title>Genome analysis and biological profiling of marine Cellulosimicrobium funkei MOSEL-ME6.</title>
        <authorList>
            <person name="Tanveer F."/>
            <person name="Xie Y."/>
            <person name="Shinwari Z.K."/>
        </authorList>
    </citation>
    <scope>NUCLEOTIDE SEQUENCE [LARGE SCALE GENOMIC DNA]</scope>
    <source>
        <strain evidence="5">MOSEL-ME25</strain>
    </source>
</reference>
<accession>A0A0C2DMA5</accession>
<dbReference type="SUPFAM" id="SSF51556">
    <property type="entry name" value="Metallo-dependent hydrolases"/>
    <property type="match status" value="1"/>
</dbReference>
<dbReference type="STRING" id="45670.SN16_03705"/>
<reference evidence="3 5" key="4">
    <citation type="submission" date="2022-12" db="EMBL/GenBank/DDBJ databases">
        <title>Genome analysis and biological profiling of marine Salinicoccus roseus MOSEL-ME25.</title>
        <authorList>
            <person name="Mirza F.T."/>
            <person name="Xie Y."/>
            <person name="Shinwari Z.K."/>
        </authorList>
    </citation>
    <scope>NUCLEOTIDE SEQUENCE [LARGE SCALE GENOMIC DNA]</scope>
    <source>
        <strain evidence="3 5">MOSEL-ME25</strain>
    </source>
</reference>
<reference evidence="2 4" key="1">
    <citation type="submission" date="2015-01" db="EMBL/GenBank/DDBJ databases">
        <title>Genome sequences of high lactate-tolerant strain Salinicoccus roseus W12 with industrial interest.</title>
        <authorList>
            <person name="Wang H."/>
            <person name="Yu B."/>
        </authorList>
    </citation>
    <scope>NUCLEOTIDE SEQUENCE [LARGE SCALE GENOMIC DNA]</scope>
    <source>
        <strain evidence="2 4">W12</strain>
    </source>
</reference>
<dbReference type="EMBL" id="JABEVU030000001">
    <property type="protein sequence ID" value="MDB0579881.1"/>
    <property type="molecule type" value="Genomic_DNA"/>
</dbReference>
<dbReference type="OrthoDB" id="9767366at2"/>
<evidence type="ECO:0000313" key="2">
    <source>
        <dbReference type="EMBL" id="KIH71158.1"/>
    </source>
</evidence>
<name>A0A0C2DMA5_9STAP</name>
<dbReference type="AlphaFoldDB" id="A0A0C2DMA5"/>
<dbReference type="InterPro" id="IPR032466">
    <property type="entry name" value="Metal_Hydrolase"/>
</dbReference>
<dbReference type="PANTHER" id="PTHR22642">
    <property type="entry name" value="IMIDAZOLONEPROPIONASE"/>
    <property type="match status" value="1"/>
</dbReference>
<evidence type="ECO:0000313" key="4">
    <source>
        <dbReference type="Proteomes" id="UP000031546"/>
    </source>
</evidence>
<sequence length="518" mass="57658">MKTLYYNGTIHTMKAAGDTVEAVLEEGGRILATGSKAELSGRADQLVDLGGKAMLPGLADTHQHLIMLGKKLKSLALHEVQNIEEMKRLINDFESIHEWNLILGYDENNFPGQYRMSHDELDALTDKPTLVTRVCQHAGLINTRGLEMLGLDGSTEDPEGGYYERDEEGNLTGWAYDKAFEALRAATVDDDVESLSADIETAVEHLYTYGITNVHTEDMSYYGPYELPYEAYMETLGPDRKKFRVNLLRHEAVYDEMIGDGLSFKDDWVEKDAMKLFMDGAFGGKTALVKAPYEGTDDHGIQIHSVEALESLVRKARANGDAVAVHVIGDKACELVVDAIEKYPVPEGRHDRLIHCSLLSAELIDRMAQLPLICDVQPTFLTSDMPWVESYLGSERMEYLYAFRTMQTHGLLLGGSSDAPIEAVDPLIGIHTLVTRRGASGVYNEDERISRYDAFRMYTHNAAAIINKEDKAGLIAPGYYADFAIFDRDVMICEAGELLEAKVEKTIIDGTTVYESNN</sequence>
<dbReference type="Proteomes" id="UP000527860">
    <property type="component" value="Unassembled WGS sequence"/>
</dbReference>
<dbReference type="CDD" id="cd01300">
    <property type="entry name" value="YtcJ_like"/>
    <property type="match status" value="1"/>
</dbReference>
<gene>
    <name evidence="3" type="ORF">F7P68_0005030</name>
    <name evidence="2" type="ORF">SN16_03705</name>
</gene>
<dbReference type="SUPFAM" id="SSF51338">
    <property type="entry name" value="Composite domain of metallo-dependent hydrolases"/>
    <property type="match status" value="1"/>
</dbReference>
<dbReference type="Gene3D" id="2.30.40.10">
    <property type="entry name" value="Urease, subunit C, domain 1"/>
    <property type="match status" value="1"/>
</dbReference>
<evidence type="ECO:0000259" key="1">
    <source>
        <dbReference type="Pfam" id="PF07969"/>
    </source>
</evidence>
<protein>
    <submittedName>
        <fullName evidence="3">Amidohydrolase</fullName>
    </submittedName>
</protein>
<keyword evidence="5" id="KW-1185">Reference proteome</keyword>
<proteinExistence type="predicted"/>
<dbReference type="InterPro" id="IPR013108">
    <property type="entry name" value="Amidohydro_3"/>
</dbReference>
<dbReference type="GeneID" id="77844646"/>
<evidence type="ECO:0000313" key="3">
    <source>
        <dbReference type="EMBL" id="MDB0579881.1"/>
    </source>
</evidence>
<evidence type="ECO:0000313" key="5">
    <source>
        <dbReference type="Proteomes" id="UP000527860"/>
    </source>
</evidence>
<organism evidence="2 4">
    <name type="scientific">Salinicoccus roseus</name>
    <dbReference type="NCBI Taxonomy" id="45670"/>
    <lineage>
        <taxon>Bacteria</taxon>
        <taxon>Bacillati</taxon>
        <taxon>Bacillota</taxon>
        <taxon>Bacilli</taxon>
        <taxon>Bacillales</taxon>
        <taxon>Staphylococcaceae</taxon>
        <taxon>Salinicoccus</taxon>
    </lineage>
</organism>
<dbReference type="Gene3D" id="3.20.20.140">
    <property type="entry name" value="Metal-dependent hydrolases"/>
    <property type="match status" value="1"/>
</dbReference>
<dbReference type="InterPro" id="IPR011059">
    <property type="entry name" value="Metal-dep_hydrolase_composite"/>
</dbReference>
<dbReference type="RefSeq" id="WP_040105282.1">
    <property type="nucleotide sequence ID" value="NZ_JABEVU030000001.1"/>
</dbReference>
<dbReference type="Pfam" id="PF07969">
    <property type="entry name" value="Amidohydro_3"/>
    <property type="match status" value="1"/>
</dbReference>
<dbReference type="EMBL" id="JXII01000003">
    <property type="protein sequence ID" value="KIH71158.1"/>
    <property type="molecule type" value="Genomic_DNA"/>
</dbReference>
<feature type="domain" description="Amidohydrolase 3" evidence="1">
    <location>
        <begin position="45"/>
        <end position="514"/>
    </location>
</feature>
<comment type="caution">
    <text evidence="2">The sequence shown here is derived from an EMBL/GenBank/DDBJ whole genome shotgun (WGS) entry which is preliminary data.</text>
</comment>
<dbReference type="Gene3D" id="3.10.310.70">
    <property type="match status" value="1"/>
</dbReference>
<dbReference type="InterPro" id="IPR033932">
    <property type="entry name" value="YtcJ-like"/>
</dbReference>
<reference evidence="3" key="3">
    <citation type="submission" date="2020-04" db="EMBL/GenBank/DDBJ databases">
        <authorList>
            <person name="Tanveer F."/>
            <person name="Xie Y."/>
            <person name="Shinwari Z.K."/>
        </authorList>
    </citation>
    <scope>NUCLEOTIDE SEQUENCE</scope>
    <source>
        <strain evidence="3">MOSEL-ME25</strain>
    </source>
</reference>
<dbReference type="GO" id="GO:0016810">
    <property type="term" value="F:hydrolase activity, acting on carbon-nitrogen (but not peptide) bonds"/>
    <property type="evidence" value="ECO:0007669"/>
    <property type="project" value="InterPro"/>
</dbReference>